<dbReference type="EMBL" id="CP020919">
    <property type="protein sequence ID" value="AWG24856.1"/>
    <property type="molecule type" value="Genomic_DNA"/>
</dbReference>
<proteinExistence type="predicted"/>
<feature type="transmembrane region" description="Helical" evidence="1">
    <location>
        <begin position="63"/>
        <end position="88"/>
    </location>
</feature>
<keyword evidence="3" id="KW-1185">Reference proteome</keyword>
<organism evidence="2 3">
    <name type="scientific">Flavobacterium kingsejongi</name>
    <dbReference type="NCBI Taxonomy" id="1678728"/>
    <lineage>
        <taxon>Bacteria</taxon>
        <taxon>Pseudomonadati</taxon>
        <taxon>Bacteroidota</taxon>
        <taxon>Flavobacteriia</taxon>
        <taxon>Flavobacteriales</taxon>
        <taxon>Flavobacteriaceae</taxon>
        <taxon>Flavobacterium</taxon>
    </lineage>
</organism>
<evidence type="ECO:0000256" key="1">
    <source>
        <dbReference type="SAM" id="Phobius"/>
    </source>
</evidence>
<reference evidence="2 3" key="1">
    <citation type="submission" date="2017-04" db="EMBL/GenBank/DDBJ databases">
        <title>Complete genome sequence of Flavobacterium kingsejong AJ004.</title>
        <authorList>
            <person name="Lee P.C."/>
        </authorList>
    </citation>
    <scope>NUCLEOTIDE SEQUENCE [LARGE SCALE GENOMIC DNA]</scope>
    <source>
        <strain evidence="2 3">AJ004</strain>
    </source>
</reference>
<dbReference type="Proteomes" id="UP000244677">
    <property type="component" value="Chromosome"/>
</dbReference>
<sequence>MKLSRVITNGVLIFLGIGIYFLLMELLGLSNQPFLRILNIVFVVFGVNRTIKQNAKEGVRGYNTNFLSAILTSMIGAVLSIAALLIYINFSGGEAHLEKLSQGFMFGGGKPSIPQYCFGLLLESAAASLIVSFTLMQYWKDKIEVINK</sequence>
<protein>
    <recommendedName>
        <fullName evidence="4">DUF4199 domain-containing protein</fullName>
    </recommendedName>
</protein>
<keyword evidence="1" id="KW-1133">Transmembrane helix</keyword>
<feature type="transmembrane region" description="Helical" evidence="1">
    <location>
        <begin position="113"/>
        <end position="139"/>
    </location>
</feature>
<feature type="transmembrane region" description="Helical" evidence="1">
    <location>
        <begin position="33"/>
        <end position="51"/>
    </location>
</feature>
<gene>
    <name evidence="2" type="ORF">FK004_06240</name>
</gene>
<feature type="transmembrane region" description="Helical" evidence="1">
    <location>
        <begin position="7"/>
        <end position="27"/>
    </location>
</feature>
<dbReference type="OrthoDB" id="1361176at2"/>
<dbReference type="AlphaFoldDB" id="A0A2S1LMK6"/>
<dbReference type="RefSeq" id="WP_108736483.1">
    <property type="nucleotide sequence ID" value="NZ_CP020919.1"/>
</dbReference>
<evidence type="ECO:0008006" key="4">
    <source>
        <dbReference type="Google" id="ProtNLM"/>
    </source>
</evidence>
<dbReference type="KEGG" id="fki:FK004_06240"/>
<keyword evidence="1" id="KW-0472">Membrane</keyword>
<keyword evidence="1" id="KW-0812">Transmembrane</keyword>
<accession>A0A2S1LMK6</accession>
<name>A0A2S1LMK6_9FLAO</name>
<evidence type="ECO:0000313" key="2">
    <source>
        <dbReference type="EMBL" id="AWG24856.1"/>
    </source>
</evidence>
<evidence type="ECO:0000313" key="3">
    <source>
        <dbReference type="Proteomes" id="UP000244677"/>
    </source>
</evidence>